<evidence type="ECO:0000313" key="4">
    <source>
        <dbReference type="EMBL" id="GHA26639.1"/>
    </source>
</evidence>
<dbReference type="AlphaFoldDB" id="A0A918VUF9"/>
<organism evidence="4 5">
    <name type="scientific">Devosia pacifica</name>
    <dbReference type="NCBI Taxonomy" id="1335967"/>
    <lineage>
        <taxon>Bacteria</taxon>
        <taxon>Pseudomonadati</taxon>
        <taxon>Pseudomonadota</taxon>
        <taxon>Alphaproteobacteria</taxon>
        <taxon>Hyphomicrobiales</taxon>
        <taxon>Devosiaceae</taxon>
        <taxon>Devosia</taxon>
    </lineage>
</organism>
<dbReference type="EMBL" id="BMZE01000002">
    <property type="protein sequence ID" value="GHA26639.1"/>
    <property type="molecule type" value="Genomic_DNA"/>
</dbReference>
<keyword evidence="1" id="KW-0489">Methyltransferase</keyword>
<dbReference type="PANTHER" id="PTHR43861">
    <property type="entry name" value="TRANS-ACONITATE 2-METHYLTRANSFERASE-RELATED"/>
    <property type="match status" value="1"/>
</dbReference>
<dbReference type="CDD" id="cd02440">
    <property type="entry name" value="AdoMet_MTases"/>
    <property type="match status" value="1"/>
</dbReference>
<reference evidence="4" key="1">
    <citation type="journal article" date="2014" name="Int. J. Syst. Evol. Microbiol.">
        <title>Complete genome sequence of Corynebacterium casei LMG S-19264T (=DSM 44701T), isolated from a smear-ripened cheese.</title>
        <authorList>
            <consortium name="US DOE Joint Genome Institute (JGI-PGF)"/>
            <person name="Walter F."/>
            <person name="Albersmeier A."/>
            <person name="Kalinowski J."/>
            <person name="Ruckert C."/>
        </authorList>
    </citation>
    <scope>NUCLEOTIDE SEQUENCE</scope>
    <source>
        <strain evidence="4">KCTC 32437</strain>
    </source>
</reference>
<feature type="domain" description="Methyltransferase" evidence="3">
    <location>
        <begin position="46"/>
        <end position="137"/>
    </location>
</feature>
<protein>
    <recommendedName>
        <fullName evidence="3">Methyltransferase domain-containing protein</fullName>
    </recommendedName>
</protein>
<sequence>MAQNIYDDDTFFEGYSQISRSRLGLAGAPEWPDVRVMLPNLEGLRILDLGCGFGAFGRYAIEQGASRVHGVDLSTKMLEEAQHRGEEMPITYERADLETYEPASGGYDLVFTALAVHYLADFDRFCAMVSRALGPYGGDLVLTTEHPIWASRADPEFRIDADGSRIFALKDYGVEGPRTTDWITNGIVKYHRKLSTLIGTLHDHGFVLKAINEWTATDEQIAVNAALIDEKTRPQLLLMAVHLPPST</sequence>
<keyword evidence="5" id="KW-1185">Reference proteome</keyword>
<dbReference type="SUPFAM" id="SSF53335">
    <property type="entry name" value="S-adenosyl-L-methionine-dependent methyltransferases"/>
    <property type="match status" value="1"/>
</dbReference>
<gene>
    <name evidence="4" type="ORF">GCM10007989_23050</name>
</gene>
<proteinExistence type="predicted"/>
<dbReference type="Pfam" id="PF13649">
    <property type="entry name" value="Methyltransf_25"/>
    <property type="match status" value="1"/>
</dbReference>
<dbReference type="RefSeq" id="WP_189425819.1">
    <property type="nucleotide sequence ID" value="NZ_BMZE01000002.1"/>
</dbReference>
<name>A0A918VUF9_9HYPH</name>
<accession>A0A918VUF9</accession>
<comment type="caution">
    <text evidence="4">The sequence shown here is derived from an EMBL/GenBank/DDBJ whole genome shotgun (WGS) entry which is preliminary data.</text>
</comment>
<evidence type="ECO:0000313" key="5">
    <source>
        <dbReference type="Proteomes" id="UP000646579"/>
    </source>
</evidence>
<keyword evidence="2" id="KW-0808">Transferase</keyword>
<dbReference type="InterPro" id="IPR041698">
    <property type="entry name" value="Methyltransf_25"/>
</dbReference>
<dbReference type="InterPro" id="IPR029063">
    <property type="entry name" value="SAM-dependent_MTases_sf"/>
</dbReference>
<evidence type="ECO:0000256" key="2">
    <source>
        <dbReference type="ARBA" id="ARBA00022679"/>
    </source>
</evidence>
<evidence type="ECO:0000256" key="1">
    <source>
        <dbReference type="ARBA" id="ARBA00022603"/>
    </source>
</evidence>
<reference evidence="4" key="2">
    <citation type="submission" date="2020-09" db="EMBL/GenBank/DDBJ databases">
        <authorList>
            <person name="Sun Q."/>
            <person name="Kim S."/>
        </authorList>
    </citation>
    <scope>NUCLEOTIDE SEQUENCE</scope>
    <source>
        <strain evidence="4">KCTC 32437</strain>
    </source>
</reference>
<evidence type="ECO:0000259" key="3">
    <source>
        <dbReference type="Pfam" id="PF13649"/>
    </source>
</evidence>
<dbReference type="GO" id="GO:0032259">
    <property type="term" value="P:methylation"/>
    <property type="evidence" value="ECO:0007669"/>
    <property type="project" value="UniProtKB-KW"/>
</dbReference>
<dbReference type="GO" id="GO:0008168">
    <property type="term" value="F:methyltransferase activity"/>
    <property type="evidence" value="ECO:0007669"/>
    <property type="project" value="UniProtKB-KW"/>
</dbReference>
<dbReference type="Gene3D" id="3.40.50.150">
    <property type="entry name" value="Vaccinia Virus protein VP39"/>
    <property type="match status" value="1"/>
</dbReference>
<dbReference type="PANTHER" id="PTHR43861:SF1">
    <property type="entry name" value="TRANS-ACONITATE 2-METHYLTRANSFERASE"/>
    <property type="match status" value="1"/>
</dbReference>
<dbReference type="Proteomes" id="UP000646579">
    <property type="component" value="Unassembled WGS sequence"/>
</dbReference>